<feature type="chain" id="PRO_5028220011" evidence="17">
    <location>
        <begin position="24"/>
        <end position="1041"/>
    </location>
</feature>
<dbReference type="GeneID" id="117361899"/>
<proteinExistence type="inferred from homology"/>
<evidence type="ECO:0000313" key="20">
    <source>
        <dbReference type="RefSeq" id="XP_033803352.1"/>
    </source>
</evidence>
<evidence type="ECO:0000256" key="15">
    <source>
        <dbReference type="ARBA" id="ARBA00046288"/>
    </source>
</evidence>
<dbReference type="OrthoDB" id="10006997at2759"/>
<dbReference type="InterPro" id="IPR026906">
    <property type="entry name" value="LRR_5"/>
</dbReference>
<dbReference type="PROSITE" id="PS51450">
    <property type="entry name" value="LRR"/>
    <property type="match status" value="5"/>
</dbReference>
<keyword evidence="13" id="KW-0325">Glycoprotein</keyword>
<dbReference type="GO" id="GO:0005886">
    <property type="term" value="C:plasma membrane"/>
    <property type="evidence" value="ECO:0007669"/>
    <property type="project" value="TreeGrafter"/>
</dbReference>
<protein>
    <submittedName>
        <fullName evidence="20">Toll-like receptor 8</fullName>
    </submittedName>
</protein>
<dbReference type="InParanoid" id="A0A6P8QZ58"/>
<dbReference type="RefSeq" id="XP_033803352.1">
    <property type="nucleotide sequence ID" value="XM_033947461.1"/>
</dbReference>
<evidence type="ECO:0000256" key="17">
    <source>
        <dbReference type="SAM" id="SignalP"/>
    </source>
</evidence>
<dbReference type="PANTHER" id="PTHR47410:SF1">
    <property type="entry name" value="TOLL-LIKE RECEPTOR 8"/>
    <property type="match status" value="1"/>
</dbReference>
<dbReference type="SMART" id="SM00365">
    <property type="entry name" value="LRR_SD22"/>
    <property type="match status" value="8"/>
</dbReference>
<name>A0A6P8QZ58_GEOSA</name>
<feature type="signal peptide" evidence="17">
    <location>
        <begin position="1"/>
        <end position="23"/>
    </location>
</feature>
<dbReference type="GO" id="GO:0006954">
    <property type="term" value="P:inflammatory response"/>
    <property type="evidence" value="ECO:0007669"/>
    <property type="project" value="UniProtKB-KW"/>
</dbReference>
<dbReference type="SUPFAM" id="SSF52058">
    <property type="entry name" value="L domain-like"/>
    <property type="match status" value="1"/>
</dbReference>
<evidence type="ECO:0000256" key="3">
    <source>
        <dbReference type="ARBA" id="ARBA00022588"/>
    </source>
</evidence>
<dbReference type="GO" id="GO:0005768">
    <property type="term" value="C:endosome"/>
    <property type="evidence" value="ECO:0007669"/>
    <property type="project" value="UniProtKB-SubCell"/>
</dbReference>
<dbReference type="KEGG" id="gsh:117361899"/>
<comment type="similarity">
    <text evidence="2">Belongs to the Toll-like receptor family.</text>
</comment>
<comment type="subcellular location">
    <subcellularLocation>
        <location evidence="15">Endomembrane system</location>
        <topology evidence="15">Single-pass type I membrane protein</topology>
    </subcellularLocation>
    <subcellularLocation>
        <location evidence="1">Endosome</location>
    </subcellularLocation>
</comment>
<evidence type="ECO:0000256" key="11">
    <source>
        <dbReference type="ARBA" id="ARBA00023136"/>
    </source>
</evidence>
<dbReference type="PRINTS" id="PR00019">
    <property type="entry name" value="LEURICHRPT"/>
</dbReference>
<evidence type="ECO:0000256" key="12">
    <source>
        <dbReference type="ARBA" id="ARBA00023170"/>
    </source>
</evidence>
<dbReference type="CTD" id="51311"/>
<evidence type="ECO:0000256" key="6">
    <source>
        <dbReference type="ARBA" id="ARBA00022729"/>
    </source>
</evidence>
<organism evidence="19 20">
    <name type="scientific">Geotrypetes seraphini</name>
    <name type="common">Gaboon caecilian</name>
    <name type="synonym">Caecilia seraphini</name>
    <dbReference type="NCBI Taxonomy" id="260995"/>
    <lineage>
        <taxon>Eukaryota</taxon>
        <taxon>Metazoa</taxon>
        <taxon>Chordata</taxon>
        <taxon>Craniata</taxon>
        <taxon>Vertebrata</taxon>
        <taxon>Euteleostomi</taxon>
        <taxon>Amphibia</taxon>
        <taxon>Gymnophiona</taxon>
        <taxon>Geotrypetes</taxon>
    </lineage>
</organism>
<dbReference type="InterPro" id="IPR035897">
    <property type="entry name" value="Toll_tir_struct_dom_sf"/>
</dbReference>
<dbReference type="SMART" id="SM00082">
    <property type="entry name" value="LRRCT"/>
    <property type="match status" value="1"/>
</dbReference>
<dbReference type="PANTHER" id="PTHR47410">
    <property type="entry name" value="TOLL-LIKE RECEPTOR 7-RELATED"/>
    <property type="match status" value="1"/>
</dbReference>
<dbReference type="GO" id="GO:0045087">
    <property type="term" value="P:innate immune response"/>
    <property type="evidence" value="ECO:0007669"/>
    <property type="project" value="UniProtKB-KW"/>
</dbReference>
<dbReference type="GO" id="GO:0038187">
    <property type="term" value="F:pattern recognition receptor activity"/>
    <property type="evidence" value="ECO:0007669"/>
    <property type="project" value="TreeGrafter"/>
</dbReference>
<keyword evidence="14" id="KW-0395">Inflammatory response</keyword>
<evidence type="ECO:0000256" key="14">
    <source>
        <dbReference type="ARBA" id="ARBA00023198"/>
    </source>
</evidence>
<dbReference type="GO" id="GO:0007249">
    <property type="term" value="P:canonical NF-kappaB signal transduction"/>
    <property type="evidence" value="ECO:0007669"/>
    <property type="project" value="TreeGrafter"/>
</dbReference>
<feature type="domain" description="TIR" evidence="18">
    <location>
        <begin position="878"/>
        <end position="1022"/>
    </location>
</feature>
<keyword evidence="9" id="KW-0391">Immunity</keyword>
<keyword evidence="4" id="KW-0433">Leucine-rich repeat</keyword>
<dbReference type="SUPFAM" id="SSF52200">
    <property type="entry name" value="Toll/Interleukin receptor TIR domain"/>
    <property type="match status" value="1"/>
</dbReference>
<dbReference type="InterPro" id="IPR032675">
    <property type="entry name" value="LRR_dom_sf"/>
</dbReference>
<keyword evidence="12" id="KW-0675">Receptor</keyword>
<dbReference type="InterPro" id="IPR003591">
    <property type="entry name" value="Leu-rich_rpt_typical-subtyp"/>
</dbReference>
<dbReference type="GO" id="GO:0051607">
    <property type="term" value="P:defense response to virus"/>
    <property type="evidence" value="ECO:0007669"/>
    <property type="project" value="TreeGrafter"/>
</dbReference>
<sequence length="1041" mass="119247">MTLSFHWCICLLFLICDPSEFLAVTQSNRTLPCDVIQNGSSVIFDCSARQLTTIPLPIKYRADSTKLNLSENNISTISATSFLNWINLTKINLNWKCNARAIIGNTNKCITETSISDRAFSSLTNLSQLHIDGNVLSKIPVGMPSNLTLMSLQYNKIVSIRKIHFSNLTQLKKLYLSHNCYFSNPCGNPYNIENDAFSDLQNLEVLALSFNNLTQVPSNLPSTLKVLYLSNNRITNISKDAFENLTNLEVLHLSGNCPRCFNAAYPCEPCSGNAAIQIDPHAFRNLKNLKKLSLASTSLNRIEPTWFENTRDLEVLNLVLNNLKAEISSGDFLVKLPSLKVLDLSFNYERQVYSQYLNLSKNFSKLTSLQQLHIKGYVFKNLDSEHLQPLKNLPELKVLNFGVNFIKQIDLTIFQHFSNLTTISLSENRITPYTGGNRSLTGESFKNHLVIQRRSVDNYIGPYLAVMSSDYQYNFSNPLTKPQCSSYGKTLDLSLNNIFFIDPQQFAGFQDVACLNLSFNGIGQQLNGTEFVNLPNLSYLDLSYNKLDLASNFAFEELPRLEVLDLSYNVHYFAVRDITHRLAFIENLPNLKVLNLSYSEISTLTEACVHSMSLKELVFKSNRLDIMWGNGDLRYLHIFTAFLNLEHLDISLNKLKDIPMKAFPQNLTHLYLNNNKLADLQWVECQQFKNLKVLDLSENSLSAITIKLGNYTQSLETLLLQKNRISVLADTFLEGVSSLSYLDLSYNQLQVVDEWIFSTENEKNLTLLLKGNPFECTCETDKFIDWIYKTNVILLRLASDVICESPRQKKGTTVISLDLSTCALETLAIMLFFLSFLAITGTILIAVMKHLFYWDAWYVFHFCMAKFKGYKSLAMSESLYDAFVTYDTRDVAVTDWIMNELRVHLEEKEENKVFLCLGERDWEPGKAIIDNLTESIHRSRKTIFVLTENYVKSGNFKTSFYLALQRLMDENMDVIVLILLQPVLQHSQYLRLRRKLCKSSILEWPRNPHAKDFFWQSLKNVVLTENCRRYNSLYKDSLTCQ</sequence>
<evidence type="ECO:0000256" key="16">
    <source>
        <dbReference type="SAM" id="Phobius"/>
    </source>
</evidence>
<dbReference type="PROSITE" id="PS50104">
    <property type="entry name" value="TIR"/>
    <property type="match status" value="1"/>
</dbReference>
<keyword evidence="8" id="KW-0967">Endosome</keyword>
<dbReference type="InterPro" id="IPR000483">
    <property type="entry name" value="Cys-rich_flank_reg_C"/>
</dbReference>
<dbReference type="Proteomes" id="UP000515159">
    <property type="component" value="Chromosome 6"/>
</dbReference>
<dbReference type="GO" id="GO:1902533">
    <property type="term" value="P:positive regulation of intracellular signal transduction"/>
    <property type="evidence" value="ECO:0007669"/>
    <property type="project" value="UniProtKB-ARBA"/>
</dbReference>
<dbReference type="GO" id="GO:0002224">
    <property type="term" value="P:toll-like receptor signaling pathway"/>
    <property type="evidence" value="ECO:0007669"/>
    <property type="project" value="TreeGrafter"/>
</dbReference>
<dbReference type="Pfam" id="PF13306">
    <property type="entry name" value="LRR_5"/>
    <property type="match status" value="1"/>
</dbReference>
<reference evidence="20" key="1">
    <citation type="submission" date="2025-08" db="UniProtKB">
        <authorList>
            <consortium name="RefSeq"/>
        </authorList>
    </citation>
    <scope>IDENTIFICATION</scope>
</reference>
<keyword evidence="11 16" id="KW-0472">Membrane</keyword>
<keyword evidence="19" id="KW-1185">Reference proteome</keyword>
<evidence type="ECO:0000256" key="5">
    <source>
        <dbReference type="ARBA" id="ARBA00022692"/>
    </source>
</evidence>
<dbReference type="FunFam" id="3.80.10.10:FF:000037">
    <property type="entry name" value="Toll-like receptor 7"/>
    <property type="match status" value="1"/>
</dbReference>
<evidence type="ECO:0000256" key="9">
    <source>
        <dbReference type="ARBA" id="ARBA00022859"/>
    </source>
</evidence>
<evidence type="ECO:0000256" key="13">
    <source>
        <dbReference type="ARBA" id="ARBA00023180"/>
    </source>
</evidence>
<dbReference type="PRINTS" id="PR01537">
    <property type="entry name" value="INTRLKN1R1F"/>
</dbReference>
<dbReference type="Pfam" id="PF01582">
    <property type="entry name" value="TIR"/>
    <property type="match status" value="1"/>
</dbReference>
<dbReference type="SMART" id="SM00255">
    <property type="entry name" value="TIR"/>
    <property type="match status" value="1"/>
</dbReference>
<dbReference type="InterPro" id="IPR001611">
    <property type="entry name" value="Leu-rich_rpt"/>
</dbReference>
<dbReference type="Gene3D" id="3.80.10.10">
    <property type="entry name" value="Ribonuclease Inhibitor"/>
    <property type="match status" value="1"/>
</dbReference>
<dbReference type="SMART" id="SM00369">
    <property type="entry name" value="LRR_TYP"/>
    <property type="match status" value="15"/>
</dbReference>
<keyword evidence="6 17" id="KW-0732">Signal</keyword>
<evidence type="ECO:0000313" key="19">
    <source>
        <dbReference type="Proteomes" id="UP000515159"/>
    </source>
</evidence>
<evidence type="ECO:0000256" key="2">
    <source>
        <dbReference type="ARBA" id="ARBA00009634"/>
    </source>
</evidence>
<dbReference type="GO" id="GO:0032755">
    <property type="term" value="P:positive regulation of interleukin-6 production"/>
    <property type="evidence" value="ECO:0007669"/>
    <property type="project" value="TreeGrafter"/>
</dbReference>
<keyword evidence="7" id="KW-0677">Repeat</keyword>
<gene>
    <name evidence="20" type="primary">TLR8</name>
</gene>
<dbReference type="FunFam" id="3.40.50.10140:FF:000003">
    <property type="entry name" value="Toll-like receptor 7"/>
    <property type="match status" value="1"/>
</dbReference>
<evidence type="ECO:0000256" key="4">
    <source>
        <dbReference type="ARBA" id="ARBA00022614"/>
    </source>
</evidence>
<dbReference type="SUPFAM" id="SSF52047">
    <property type="entry name" value="RNI-like"/>
    <property type="match status" value="1"/>
</dbReference>
<evidence type="ECO:0000256" key="1">
    <source>
        <dbReference type="ARBA" id="ARBA00004177"/>
    </source>
</evidence>
<keyword evidence="10 16" id="KW-1133">Transmembrane helix</keyword>
<dbReference type="FunCoup" id="A0A6P8QZ58">
    <property type="interactions" value="88"/>
</dbReference>
<dbReference type="Gene3D" id="3.40.50.10140">
    <property type="entry name" value="Toll/interleukin-1 receptor homology (TIR) domain"/>
    <property type="match status" value="1"/>
</dbReference>
<dbReference type="AlphaFoldDB" id="A0A6P8QZ58"/>
<dbReference type="Pfam" id="PF13855">
    <property type="entry name" value="LRR_8"/>
    <property type="match status" value="5"/>
</dbReference>
<evidence type="ECO:0000259" key="18">
    <source>
        <dbReference type="PROSITE" id="PS50104"/>
    </source>
</evidence>
<keyword evidence="5 16" id="KW-0812">Transmembrane</keyword>
<accession>A0A6P8QZ58</accession>
<dbReference type="SMART" id="SM00364">
    <property type="entry name" value="LRR_BAC"/>
    <property type="match status" value="6"/>
</dbReference>
<evidence type="ECO:0000256" key="8">
    <source>
        <dbReference type="ARBA" id="ARBA00022753"/>
    </source>
</evidence>
<evidence type="ECO:0000256" key="10">
    <source>
        <dbReference type="ARBA" id="ARBA00022989"/>
    </source>
</evidence>
<keyword evidence="3" id="KW-0399">Innate immunity</keyword>
<dbReference type="InterPro" id="IPR000157">
    <property type="entry name" value="TIR_dom"/>
</dbReference>
<feature type="transmembrane region" description="Helical" evidence="16">
    <location>
        <begin position="827"/>
        <end position="847"/>
    </location>
</feature>
<evidence type="ECO:0000256" key="7">
    <source>
        <dbReference type="ARBA" id="ARBA00022737"/>
    </source>
</evidence>